<name>A0ABQ2RD03_9ACTN</name>
<organism evidence="1 2">
    <name type="scientific">Streptosporangium pseudovulgare</name>
    <dbReference type="NCBI Taxonomy" id="35765"/>
    <lineage>
        <taxon>Bacteria</taxon>
        <taxon>Bacillati</taxon>
        <taxon>Actinomycetota</taxon>
        <taxon>Actinomycetes</taxon>
        <taxon>Streptosporangiales</taxon>
        <taxon>Streptosporangiaceae</taxon>
        <taxon>Streptosporangium</taxon>
    </lineage>
</organism>
<dbReference type="Pfam" id="PF13602">
    <property type="entry name" value="ADH_zinc_N_2"/>
    <property type="match status" value="1"/>
</dbReference>
<dbReference type="EMBL" id="BMQJ01000016">
    <property type="protein sequence ID" value="GGQ20324.1"/>
    <property type="molecule type" value="Genomic_DNA"/>
</dbReference>
<evidence type="ECO:0008006" key="3">
    <source>
        <dbReference type="Google" id="ProtNLM"/>
    </source>
</evidence>
<dbReference type="RefSeq" id="WP_229811748.1">
    <property type="nucleotide sequence ID" value="NZ_BMQJ01000016.1"/>
</dbReference>
<reference evidence="2" key="1">
    <citation type="journal article" date="2019" name="Int. J. Syst. Evol. Microbiol.">
        <title>The Global Catalogue of Microorganisms (GCM) 10K type strain sequencing project: providing services to taxonomists for standard genome sequencing and annotation.</title>
        <authorList>
            <consortium name="The Broad Institute Genomics Platform"/>
            <consortium name="The Broad Institute Genome Sequencing Center for Infectious Disease"/>
            <person name="Wu L."/>
            <person name="Ma J."/>
        </authorList>
    </citation>
    <scope>NUCLEOTIDE SEQUENCE [LARGE SCALE GENOMIC DNA]</scope>
    <source>
        <strain evidence="2">JCM 3115</strain>
    </source>
</reference>
<comment type="caution">
    <text evidence="1">The sequence shown here is derived from an EMBL/GenBank/DDBJ whole genome shotgun (WGS) entry which is preliminary data.</text>
</comment>
<sequence length="90" mass="9499">MVLGGAGGDAALTNRELVYRHQVHVIGFNLGVLIQAAPRIFGEVMEELFALIAAGVLHPGRPTVYDLADGPKALAELEARATIGKLALRP</sequence>
<keyword evidence="2" id="KW-1185">Reference proteome</keyword>
<gene>
    <name evidence="1" type="ORF">GCM10010140_58460</name>
</gene>
<proteinExistence type="predicted"/>
<evidence type="ECO:0000313" key="1">
    <source>
        <dbReference type="EMBL" id="GGQ20324.1"/>
    </source>
</evidence>
<accession>A0ABQ2RD03</accession>
<dbReference type="Gene3D" id="3.90.180.10">
    <property type="entry name" value="Medium-chain alcohol dehydrogenases, catalytic domain"/>
    <property type="match status" value="1"/>
</dbReference>
<evidence type="ECO:0000313" key="2">
    <source>
        <dbReference type="Proteomes" id="UP000611554"/>
    </source>
</evidence>
<dbReference type="Proteomes" id="UP000611554">
    <property type="component" value="Unassembled WGS sequence"/>
</dbReference>
<protein>
    <recommendedName>
        <fullName evidence="3">Alcohol dehydrogenase-like C-terminal domain-containing protein</fullName>
    </recommendedName>
</protein>